<evidence type="ECO:0000313" key="2">
    <source>
        <dbReference type="EMBL" id="KAH3850149.1"/>
    </source>
</evidence>
<accession>A0A9D4L2K0</accession>
<dbReference type="EMBL" id="JAIWYP010000003">
    <property type="protein sequence ID" value="KAH3850149.1"/>
    <property type="molecule type" value="Genomic_DNA"/>
</dbReference>
<dbReference type="AlphaFoldDB" id="A0A9D4L2K0"/>
<gene>
    <name evidence="2" type="ORF">DPMN_092555</name>
</gene>
<sequence length="101" mass="10298">MTRRKRRGTGSIQTPAELRQRPGGATDATGIDRGSAGALPATTGVKPGHCPPVSAGGVTLSPGLNRGTTGDNRAYAWTLPAFTGALPATTGALPRLHRDKP</sequence>
<reference evidence="2" key="1">
    <citation type="journal article" date="2019" name="bioRxiv">
        <title>The Genome of the Zebra Mussel, Dreissena polymorpha: A Resource for Invasive Species Research.</title>
        <authorList>
            <person name="McCartney M.A."/>
            <person name="Auch B."/>
            <person name="Kono T."/>
            <person name="Mallez S."/>
            <person name="Zhang Y."/>
            <person name="Obille A."/>
            <person name="Becker A."/>
            <person name="Abrahante J.E."/>
            <person name="Garbe J."/>
            <person name="Badalamenti J.P."/>
            <person name="Herman A."/>
            <person name="Mangelson H."/>
            <person name="Liachko I."/>
            <person name="Sullivan S."/>
            <person name="Sone E.D."/>
            <person name="Koren S."/>
            <person name="Silverstein K.A.T."/>
            <person name="Beckman K.B."/>
            <person name="Gohl D.M."/>
        </authorList>
    </citation>
    <scope>NUCLEOTIDE SEQUENCE</scope>
    <source>
        <strain evidence="2">Duluth1</strain>
        <tissue evidence="2">Whole animal</tissue>
    </source>
</reference>
<evidence type="ECO:0000313" key="3">
    <source>
        <dbReference type="Proteomes" id="UP000828390"/>
    </source>
</evidence>
<organism evidence="2 3">
    <name type="scientific">Dreissena polymorpha</name>
    <name type="common">Zebra mussel</name>
    <name type="synonym">Mytilus polymorpha</name>
    <dbReference type="NCBI Taxonomy" id="45954"/>
    <lineage>
        <taxon>Eukaryota</taxon>
        <taxon>Metazoa</taxon>
        <taxon>Spiralia</taxon>
        <taxon>Lophotrochozoa</taxon>
        <taxon>Mollusca</taxon>
        <taxon>Bivalvia</taxon>
        <taxon>Autobranchia</taxon>
        <taxon>Heteroconchia</taxon>
        <taxon>Euheterodonta</taxon>
        <taxon>Imparidentia</taxon>
        <taxon>Neoheterodontei</taxon>
        <taxon>Myida</taxon>
        <taxon>Dreissenoidea</taxon>
        <taxon>Dreissenidae</taxon>
        <taxon>Dreissena</taxon>
    </lineage>
</organism>
<evidence type="ECO:0000256" key="1">
    <source>
        <dbReference type="SAM" id="MobiDB-lite"/>
    </source>
</evidence>
<dbReference type="Proteomes" id="UP000828390">
    <property type="component" value="Unassembled WGS sequence"/>
</dbReference>
<protein>
    <submittedName>
        <fullName evidence="2">Uncharacterized protein</fullName>
    </submittedName>
</protein>
<feature type="region of interest" description="Disordered" evidence="1">
    <location>
        <begin position="1"/>
        <end position="70"/>
    </location>
</feature>
<comment type="caution">
    <text evidence="2">The sequence shown here is derived from an EMBL/GenBank/DDBJ whole genome shotgun (WGS) entry which is preliminary data.</text>
</comment>
<keyword evidence="3" id="KW-1185">Reference proteome</keyword>
<reference evidence="2" key="2">
    <citation type="submission" date="2020-11" db="EMBL/GenBank/DDBJ databases">
        <authorList>
            <person name="McCartney M.A."/>
            <person name="Auch B."/>
            <person name="Kono T."/>
            <person name="Mallez S."/>
            <person name="Becker A."/>
            <person name="Gohl D.M."/>
            <person name="Silverstein K.A.T."/>
            <person name="Koren S."/>
            <person name="Bechman K.B."/>
            <person name="Herman A."/>
            <person name="Abrahante J.E."/>
            <person name="Garbe J."/>
        </authorList>
    </citation>
    <scope>NUCLEOTIDE SEQUENCE</scope>
    <source>
        <strain evidence="2">Duluth1</strain>
        <tissue evidence="2">Whole animal</tissue>
    </source>
</reference>
<proteinExistence type="predicted"/>
<name>A0A9D4L2K0_DREPO</name>